<dbReference type="AlphaFoldDB" id="A0A6M3ILP1"/>
<protein>
    <submittedName>
        <fullName evidence="1">Uncharacterized protein</fullName>
    </submittedName>
</protein>
<name>A0A6M3ILP1_9ZZZZ</name>
<gene>
    <name evidence="1" type="ORF">MM415B01469_0002</name>
</gene>
<evidence type="ECO:0000313" key="1">
    <source>
        <dbReference type="EMBL" id="QJA58324.1"/>
    </source>
</evidence>
<proteinExistence type="predicted"/>
<dbReference type="EMBL" id="MT141318">
    <property type="protein sequence ID" value="QJA58324.1"/>
    <property type="molecule type" value="Genomic_DNA"/>
</dbReference>
<reference evidence="1" key="1">
    <citation type="submission" date="2020-03" db="EMBL/GenBank/DDBJ databases">
        <title>The deep terrestrial virosphere.</title>
        <authorList>
            <person name="Holmfeldt K."/>
            <person name="Nilsson E."/>
            <person name="Simone D."/>
            <person name="Lopez-Fernandez M."/>
            <person name="Wu X."/>
            <person name="de Brujin I."/>
            <person name="Lundin D."/>
            <person name="Andersson A."/>
            <person name="Bertilsson S."/>
            <person name="Dopson M."/>
        </authorList>
    </citation>
    <scope>NUCLEOTIDE SEQUENCE</scope>
    <source>
        <strain evidence="1">MM415B01469</strain>
    </source>
</reference>
<organism evidence="1">
    <name type="scientific">viral metagenome</name>
    <dbReference type="NCBI Taxonomy" id="1070528"/>
    <lineage>
        <taxon>unclassified sequences</taxon>
        <taxon>metagenomes</taxon>
        <taxon>organismal metagenomes</taxon>
    </lineage>
</organism>
<sequence>MSTILKFYNGSSSITFDELEVHQVDVYHYQKCHLDRLQNGAPLLVKLGDERREAIIDIKPCYSDTSDEIETLIAITNVIAMKLFNLSGTQQELFAVRVDPNATIHYYGGDKDAEKLIRLRCIEATSGEDVVPIDIYTDIIGA</sequence>
<accession>A0A6M3ILP1</accession>